<evidence type="ECO:0000313" key="10">
    <source>
        <dbReference type="EMBL" id="POP52494.1"/>
    </source>
</evidence>
<keyword evidence="4 9" id="KW-0546">Nucleotide metabolism</keyword>
<dbReference type="EC" id="3.6.1.-" evidence="9"/>
<accession>A0A2S4HES6</accession>
<feature type="active site" description="Proton acceptor" evidence="9">
    <location>
        <position position="76"/>
    </location>
</feature>
<dbReference type="SUPFAM" id="SSF52972">
    <property type="entry name" value="ITPase-like"/>
    <property type="match status" value="1"/>
</dbReference>
<gene>
    <name evidence="10" type="ORF">C0068_11785</name>
</gene>
<keyword evidence="2 9" id="KW-0963">Cytoplasm</keyword>
<evidence type="ECO:0000256" key="1">
    <source>
        <dbReference type="ARBA" id="ARBA00004496"/>
    </source>
</evidence>
<evidence type="ECO:0000256" key="2">
    <source>
        <dbReference type="ARBA" id="ARBA00022490"/>
    </source>
</evidence>
<dbReference type="Pfam" id="PF02545">
    <property type="entry name" value="Maf"/>
    <property type="match status" value="1"/>
</dbReference>
<comment type="caution">
    <text evidence="10">The sequence shown here is derived from an EMBL/GenBank/DDBJ whole genome shotgun (WGS) entry which is preliminary data.</text>
</comment>
<feature type="site" description="Important for substrate specificity" evidence="9">
    <location>
        <position position="77"/>
    </location>
</feature>
<comment type="function">
    <text evidence="6 9">Nucleoside triphosphate pyrophosphatase that hydrolyzes 7-methyl-GTP (m(7)GTP). May have a dual role in cell division arrest and in preventing the incorporation of modified nucleotides into cellular nucleic acids.</text>
</comment>
<dbReference type="EMBL" id="PQGG01000028">
    <property type="protein sequence ID" value="POP52494.1"/>
    <property type="molecule type" value="Genomic_DNA"/>
</dbReference>
<dbReference type="NCBIfam" id="TIGR00172">
    <property type="entry name" value="maf"/>
    <property type="match status" value="1"/>
</dbReference>
<dbReference type="PIRSF" id="PIRSF006305">
    <property type="entry name" value="Maf"/>
    <property type="match status" value="1"/>
</dbReference>
<evidence type="ECO:0000313" key="11">
    <source>
        <dbReference type="Proteomes" id="UP000237222"/>
    </source>
</evidence>
<dbReference type="OrthoDB" id="9813694at2"/>
<comment type="caution">
    <text evidence="9">Lacks conserved residue(s) required for the propagation of feature annotation.</text>
</comment>
<proteinExistence type="inferred from homology"/>
<dbReference type="Gene3D" id="3.90.950.10">
    <property type="match status" value="1"/>
</dbReference>
<dbReference type="HAMAP" id="MF_00528">
    <property type="entry name" value="Maf"/>
    <property type="match status" value="1"/>
</dbReference>
<sequence length="199" mass="21598">MQIGTQVPPYLILASGSKYRQKLLQQIGLDPLCISPDIDETPHSGESAGELASRLSIEKAHKIAKSHSNAIIIAGDQVCDAGGVILGKPGNADTAKQQLTYCSGREIVFHTGVCVLNSATKQLQHRIAEVFVHFRNLSSSEIERYIKKEPAFDCAGSFKMEGLGISLFKHIRSDDPNALIGLPLITVCEFLRNEGLSII</sequence>
<comment type="cofactor">
    <cofactor evidence="9">
        <name>a divalent metal cation</name>
        <dbReference type="ChEBI" id="CHEBI:60240"/>
    </cofactor>
</comment>
<dbReference type="PANTHER" id="PTHR43213:SF10">
    <property type="entry name" value="7-METHYL-GTP PYROPHOSPHATASE"/>
    <property type="match status" value="1"/>
</dbReference>
<dbReference type="AlphaFoldDB" id="A0A2S4HES6"/>
<dbReference type="InterPro" id="IPR029001">
    <property type="entry name" value="ITPase-like_fam"/>
</dbReference>
<dbReference type="Proteomes" id="UP000237222">
    <property type="component" value="Unassembled WGS sequence"/>
</dbReference>
<name>A0A2S4HES6_9GAMM</name>
<evidence type="ECO:0000256" key="6">
    <source>
        <dbReference type="ARBA" id="ARBA00053369"/>
    </source>
</evidence>
<reference evidence="10" key="1">
    <citation type="submission" date="2018-01" db="EMBL/GenBank/DDBJ databases">
        <authorList>
            <person name="Yu X.-D."/>
        </authorList>
    </citation>
    <scope>NUCLEOTIDE SEQUENCE</scope>
    <source>
        <strain evidence="10">ZX-21</strain>
    </source>
</reference>
<evidence type="ECO:0000256" key="7">
    <source>
        <dbReference type="ARBA" id="ARBA00060749"/>
    </source>
</evidence>
<evidence type="ECO:0000256" key="9">
    <source>
        <dbReference type="HAMAP-Rule" id="MF_00528"/>
    </source>
</evidence>
<dbReference type="CDD" id="cd00555">
    <property type="entry name" value="Maf"/>
    <property type="match status" value="1"/>
</dbReference>
<evidence type="ECO:0000256" key="4">
    <source>
        <dbReference type="ARBA" id="ARBA00023080"/>
    </source>
</evidence>
<protein>
    <recommendedName>
        <fullName evidence="8 9">7-methyl-GTP pyrophosphatase</fullName>
        <shortName evidence="9">m(7)GTP pyrophosphatase</shortName>
        <ecNumber evidence="9">3.6.1.-</ecNumber>
    </recommendedName>
</protein>
<evidence type="ECO:0000256" key="3">
    <source>
        <dbReference type="ARBA" id="ARBA00022801"/>
    </source>
</evidence>
<dbReference type="GO" id="GO:0047429">
    <property type="term" value="F:nucleoside triphosphate diphosphatase activity"/>
    <property type="evidence" value="ECO:0007669"/>
    <property type="project" value="InterPro"/>
</dbReference>
<dbReference type="FunFam" id="3.90.950.10:FF:000005">
    <property type="entry name" value="7-methyl-GTP pyrophosphatase"/>
    <property type="match status" value="1"/>
</dbReference>
<feature type="site" description="Important for substrate specificity" evidence="9">
    <location>
        <position position="19"/>
    </location>
</feature>
<organism evidence="10 11">
    <name type="scientific">Zhongshania marina</name>
    <dbReference type="NCBI Taxonomy" id="2304603"/>
    <lineage>
        <taxon>Bacteria</taxon>
        <taxon>Pseudomonadati</taxon>
        <taxon>Pseudomonadota</taxon>
        <taxon>Gammaproteobacteria</taxon>
        <taxon>Cellvibrionales</taxon>
        <taxon>Spongiibacteraceae</taxon>
        <taxon>Zhongshania</taxon>
    </lineage>
</organism>
<evidence type="ECO:0000256" key="5">
    <source>
        <dbReference type="ARBA" id="ARBA00050213"/>
    </source>
</evidence>
<keyword evidence="3 9" id="KW-0378">Hydrolase</keyword>
<comment type="catalytic activity">
    <reaction evidence="5 9">
        <text>N(7)-methyl-GTP + H2O = N(7)-methyl-GMP + diphosphate + H(+)</text>
        <dbReference type="Rhea" id="RHEA:58744"/>
        <dbReference type="ChEBI" id="CHEBI:15377"/>
        <dbReference type="ChEBI" id="CHEBI:15378"/>
        <dbReference type="ChEBI" id="CHEBI:33019"/>
        <dbReference type="ChEBI" id="CHEBI:58285"/>
        <dbReference type="ChEBI" id="CHEBI:87133"/>
    </reaction>
</comment>
<feature type="site" description="Important for substrate specificity" evidence="9">
    <location>
        <position position="161"/>
    </location>
</feature>
<dbReference type="InterPro" id="IPR003697">
    <property type="entry name" value="Maf-like"/>
</dbReference>
<evidence type="ECO:0000256" key="8">
    <source>
        <dbReference type="ARBA" id="ARBA00068163"/>
    </source>
</evidence>
<dbReference type="GO" id="GO:0005737">
    <property type="term" value="C:cytoplasm"/>
    <property type="evidence" value="ECO:0007669"/>
    <property type="project" value="UniProtKB-SubCell"/>
</dbReference>
<dbReference type="GO" id="GO:0009117">
    <property type="term" value="P:nucleotide metabolic process"/>
    <property type="evidence" value="ECO:0007669"/>
    <property type="project" value="UniProtKB-KW"/>
</dbReference>
<dbReference type="RefSeq" id="WP_103684676.1">
    <property type="nucleotide sequence ID" value="NZ_PQGG01000028.1"/>
</dbReference>
<comment type="subcellular location">
    <subcellularLocation>
        <location evidence="1 9">Cytoplasm</location>
    </subcellularLocation>
</comment>
<comment type="similarity">
    <text evidence="7 9">Belongs to the Maf family. YceF subfamily.</text>
</comment>
<dbReference type="PANTHER" id="PTHR43213">
    <property type="entry name" value="BIFUNCTIONAL DTTP/UTP PYROPHOSPHATASE/METHYLTRANSFERASE PROTEIN-RELATED"/>
    <property type="match status" value="1"/>
</dbReference>